<dbReference type="Proteomes" id="UP001317322">
    <property type="component" value="Chromosome"/>
</dbReference>
<feature type="transmembrane region" description="Helical" evidence="7">
    <location>
        <begin position="370"/>
        <end position="389"/>
    </location>
</feature>
<evidence type="ECO:0000259" key="8">
    <source>
        <dbReference type="Pfam" id="PF02687"/>
    </source>
</evidence>
<dbReference type="InterPro" id="IPR050250">
    <property type="entry name" value="Macrolide_Exporter_MacB"/>
</dbReference>
<feature type="domain" description="ABC3 transporter permease C-terminal" evidence="8">
    <location>
        <begin position="279"/>
        <end position="394"/>
    </location>
</feature>
<feature type="transmembrane region" description="Helical" evidence="7">
    <location>
        <begin position="12"/>
        <end position="34"/>
    </location>
</feature>
<feature type="transmembrane region" description="Helical" evidence="7">
    <location>
        <begin position="418"/>
        <end position="438"/>
    </location>
</feature>
<feature type="transmembrane region" description="Helical" evidence="7">
    <location>
        <begin position="500"/>
        <end position="522"/>
    </location>
</feature>
<comment type="subcellular location">
    <subcellularLocation>
        <location evidence="1">Cell membrane</location>
        <topology evidence="1">Multi-pass membrane protein</topology>
    </subcellularLocation>
</comment>
<protein>
    <submittedName>
        <fullName evidence="9">ABC transporter permease</fullName>
    </submittedName>
</protein>
<evidence type="ECO:0000256" key="1">
    <source>
        <dbReference type="ARBA" id="ARBA00004651"/>
    </source>
</evidence>
<evidence type="ECO:0000256" key="2">
    <source>
        <dbReference type="ARBA" id="ARBA00022475"/>
    </source>
</evidence>
<dbReference type="RefSeq" id="WP_227565938.1">
    <property type="nucleotide sequence ID" value="NZ_CP101989.1"/>
</dbReference>
<evidence type="ECO:0000313" key="9">
    <source>
        <dbReference type="EMBL" id="UUI64836.1"/>
    </source>
</evidence>
<name>A0ABY5K7C3_9CELL</name>
<evidence type="ECO:0000256" key="7">
    <source>
        <dbReference type="SAM" id="Phobius"/>
    </source>
</evidence>
<reference evidence="9 10" key="1">
    <citation type="submission" date="2022-07" db="EMBL/GenBank/DDBJ databases">
        <title>Novel species in genus cellulomonas.</title>
        <authorList>
            <person name="Ye L."/>
        </authorList>
    </citation>
    <scope>NUCLEOTIDE SEQUENCE [LARGE SCALE GENOMIC DNA]</scope>
    <source>
        <strain evidence="10">zg-Y908</strain>
    </source>
</reference>
<proteinExistence type="inferred from homology"/>
<evidence type="ECO:0000256" key="6">
    <source>
        <dbReference type="ARBA" id="ARBA00038076"/>
    </source>
</evidence>
<keyword evidence="10" id="KW-1185">Reference proteome</keyword>
<evidence type="ECO:0000256" key="4">
    <source>
        <dbReference type="ARBA" id="ARBA00022989"/>
    </source>
</evidence>
<feature type="transmembrane region" description="Helical" evidence="7">
    <location>
        <begin position="778"/>
        <end position="804"/>
    </location>
</feature>
<sequence length="862" mass="86298">MLRVTLRGVRAHAVRFALSVLAVALGVAFVTGTFSLRTMLSGTFHGIIDASAPADVYVQGDETVPGGTSMGGGLMVGEQRTGVPYELADELSAVDGVDVAIADVTGQIVLVGADGTAVQSTQAPSFGLAFDERDPGLSLLDGRAPTAADEIAVESATLASSGLAIGDGTRVVLAGEVHEVTVVGEVDGGGPMAGATLVFLPVDVALATYAPEGTVSTIAVYGPGDVDEEALAATVGAALADGTLTGADGAEAVTGQSLRDSLTSDIDEMLGFVTAFLLIFAAISLFVGGYLITNTFAMSVRQRVREFALLRAVGASPAQVFGVVVGQAAVVGLVGSALGVAGGLGLVSVLRVGLEQVGMDLVGDIPLETSTVVLCLVLGTVVSMVAAAVPGRRAALVAPVEAMRGDVSVPERSLRLRGVLGGAVVALGALAVGVAALWPDATGAEPLLGLGAAVTVAGVLVAAPALARSVLRVLAVPFVRWLPPLGRLARGNVVRNPRRTASTAGALVIGMTLVGAVSVIAATGQASLSRVVESTTNADLVLRSVTNVVPEGAVDDVMALPEVGRADALAFTIGGTSPEPGVAPAPEDMGVIAAVGPGVLGGSVVVDVVAGDVDDLDDTHVVVNQRVIGEGWDVGDEVTAATAAGTRTFTVAAVIDTRVLGGAVLVTPAVLDELAPGAAQSTDTVFVDAGAGVTVDELRAAVADAVAPYVVVSVQDRDEFVDQMAGQVDQVLVILYALLGLSLVIAVLGIVNTLALSVIERTREIGLLRAVGLGRLQVAGVVTVESVLTAVFGTVVGLALGVGLASVLPRVYAEEGLDQLVVPWGGLGLMLALAVVVGVLAAVWPGARAARLRVLDAIATPD</sequence>
<keyword evidence="2" id="KW-1003">Cell membrane</keyword>
<feature type="transmembrane region" description="Helical" evidence="7">
    <location>
        <begin position="269"/>
        <end position="293"/>
    </location>
</feature>
<feature type="transmembrane region" description="Helical" evidence="7">
    <location>
        <begin position="320"/>
        <end position="350"/>
    </location>
</feature>
<evidence type="ECO:0000256" key="5">
    <source>
        <dbReference type="ARBA" id="ARBA00023136"/>
    </source>
</evidence>
<dbReference type="PANTHER" id="PTHR30572:SF4">
    <property type="entry name" value="ABC TRANSPORTER PERMEASE YTRF"/>
    <property type="match status" value="1"/>
</dbReference>
<accession>A0ABY5K7C3</accession>
<dbReference type="Pfam" id="PF02687">
    <property type="entry name" value="FtsX"/>
    <property type="match status" value="2"/>
</dbReference>
<dbReference type="PANTHER" id="PTHR30572">
    <property type="entry name" value="MEMBRANE COMPONENT OF TRANSPORTER-RELATED"/>
    <property type="match status" value="1"/>
</dbReference>
<keyword evidence="5 7" id="KW-0472">Membrane</keyword>
<dbReference type="EMBL" id="CP101989">
    <property type="protein sequence ID" value="UUI64836.1"/>
    <property type="molecule type" value="Genomic_DNA"/>
</dbReference>
<feature type="domain" description="ABC3 transporter permease C-terminal" evidence="8">
    <location>
        <begin position="738"/>
        <end position="852"/>
    </location>
</feature>
<evidence type="ECO:0000256" key="3">
    <source>
        <dbReference type="ARBA" id="ARBA00022692"/>
    </source>
</evidence>
<feature type="transmembrane region" description="Helical" evidence="7">
    <location>
        <begin position="450"/>
        <end position="479"/>
    </location>
</feature>
<keyword evidence="4 7" id="KW-1133">Transmembrane helix</keyword>
<dbReference type="InterPro" id="IPR003838">
    <property type="entry name" value="ABC3_permease_C"/>
</dbReference>
<keyword evidence="3 7" id="KW-0812">Transmembrane</keyword>
<gene>
    <name evidence="9" type="ORF">NP075_17250</name>
</gene>
<evidence type="ECO:0000313" key="10">
    <source>
        <dbReference type="Proteomes" id="UP001317322"/>
    </source>
</evidence>
<feature type="transmembrane region" description="Helical" evidence="7">
    <location>
        <begin position="733"/>
        <end position="758"/>
    </location>
</feature>
<comment type="similarity">
    <text evidence="6">Belongs to the ABC-4 integral membrane protein family.</text>
</comment>
<organism evidence="9 10">
    <name type="scientific">Cellulomonas wangsupingiae</name>
    <dbReference type="NCBI Taxonomy" id="2968085"/>
    <lineage>
        <taxon>Bacteria</taxon>
        <taxon>Bacillati</taxon>
        <taxon>Actinomycetota</taxon>
        <taxon>Actinomycetes</taxon>
        <taxon>Micrococcales</taxon>
        <taxon>Cellulomonadaceae</taxon>
        <taxon>Cellulomonas</taxon>
    </lineage>
</organism>
<feature type="transmembrane region" description="Helical" evidence="7">
    <location>
        <begin position="824"/>
        <end position="844"/>
    </location>
</feature>